<evidence type="ECO:0000313" key="2">
    <source>
        <dbReference type="Proteomes" id="UP000499080"/>
    </source>
</evidence>
<evidence type="ECO:0000313" key="1">
    <source>
        <dbReference type="EMBL" id="GBN43870.1"/>
    </source>
</evidence>
<name>A0A4Y2NZW9_ARAVE</name>
<accession>A0A4Y2NZW9</accession>
<protein>
    <submittedName>
        <fullName evidence="1">Uncharacterized protein</fullName>
    </submittedName>
</protein>
<reference evidence="1 2" key="1">
    <citation type="journal article" date="2019" name="Sci. Rep.">
        <title>Orb-weaving spider Araneus ventricosus genome elucidates the spidroin gene catalogue.</title>
        <authorList>
            <person name="Kono N."/>
            <person name="Nakamura H."/>
            <person name="Ohtoshi R."/>
            <person name="Moran D.A.P."/>
            <person name="Shinohara A."/>
            <person name="Yoshida Y."/>
            <person name="Fujiwara M."/>
            <person name="Mori M."/>
            <person name="Tomita M."/>
            <person name="Arakawa K."/>
        </authorList>
    </citation>
    <scope>NUCLEOTIDE SEQUENCE [LARGE SCALE GENOMIC DNA]</scope>
</reference>
<gene>
    <name evidence="1" type="ORF">AVEN_29713_1</name>
</gene>
<organism evidence="1 2">
    <name type="scientific">Araneus ventricosus</name>
    <name type="common">Orbweaver spider</name>
    <name type="synonym">Epeira ventricosa</name>
    <dbReference type="NCBI Taxonomy" id="182803"/>
    <lineage>
        <taxon>Eukaryota</taxon>
        <taxon>Metazoa</taxon>
        <taxon>Ecdysozoa</taxon>
        <taxon>Arthropoda</taxon>
        <taxon>Chelicerata</taxon>
        <taxon>Arachnida</taxon>
        <taxon>Araneae</taxon>
        <taxon>Araneomorphae</taxon>
        <taxon>Entelegynae</taxon>
        <taxon>Araneoidea</taxon>
        <taxon>Araneidae</taxon>
        <taxon>Araneus</taxon>
    </lineage>
</organism>
<proteinExistence type="predicted"/>
<sequence>MTMGTLLFQHSVFLWSGEGGHNEGVRPVRVVVALAGSRFHSDTTANPVDVLAHSNRVVFCNQVPVEMVCGSLAQEPFFDCTAPDKLYNLHGL</sequence>
<comment type="caution">
    <text evidence="1">The sequence shown here is derived from an EMBL/GenBank/DDBJ whole genome shotgun (WGS) entry which is preliminary data.</text>
</comment>
<keyword evidence="2" id="KW-1185">Reference proteome</keyword>
<dbReference type="EMBL" id="BGPR01010031">
    <property type="protein sequence ID" value="GBN43870.1"/>
    <property type="molecule type" value="Genomic_DNA"/>
</dbReference>
<dbReference type="Proteomes" id="UP000499080">
    <property type="component" value="Unassembled WGS sequence"/>
</dbReference>
<dbReference type="AlphaFoldDB" id="A0A4Y2NZW9"/>